<feature type="region of interest" description="Disordered" evidence="1">
    <location>
        <begin position="1311"/>
        <end position="1593"/>
    </location>
</feature>
<organism evidence="2 3">
    <name type="scientific">Clupea harengus</name>
    <name type="common">Atlantic herring</name>
    <dbReference type="NCBI Taxonomy" id="7950"/>
    <lineage>
        <taxon>Eukaryota</taxon>
        <taxon>Metazoa</taxon>
        <taxon>Chordata</taxon>
        <taxon>Craniata</taxon>
        <taxon>Vertebrata</taxon>
        <taxon>Euteleostomi</taxon>
        <taxon>Actinopterygii</taxon>
        <taxon>Neopterygii</taxon>
        <taxon>Teleostei</taxon>
        <taxon>Clupei</taxon>
        <taxon>Clupeiformes</taxon>
        <taxon>Clupeoidei</taxon>
        <taxon>Clupeidae</taxon>
        <taxon>Clupea</taxon>
    </lineage>
</organism>
<feature type="compositionally biased region" description="Pro residues" evidence="1">
    <location>
        <begin position="881"/>
        <end position="898"/>
    </location>
</feature>
<protein>
    <submittedName>
        <fullName evidence="3">LOW QUALITY PROTEIN: NHS-like protein 1</fullName>
    </submittedName>
</protein>
<dbReference type="GeneID" id="105908154"/>
<feature type="compositionally biased region" description="Low complexity" evidence="1">
    <location>
        <begin position="851"/>
        <end position="878"/>
    </location>
</feature>
<feature type="compositionally biased region" description="Polar residues" evidence="1">
    <location>
        <begin position="598"/>
        <end position="608"/>
    </location>
</feature>
<feature type="region of interest" description="Disordered" evidence="1">
    <location>
        <begin position="588"/>
        <end position="636"/>
    </location>
</feature>
<feature type="compositionally biased region" description="Pro residues" evidence="1">
    <location>
        <begin position="1406"/>
        <end position="1418"/>
    </location>
</feature>
<feature type="compositionally biased region" description="Low complexity" evidence="1">
    <location>
        <begin position="1571"/>
        <end position="1581"/>
    </location>
</feature>
<feature type="compositionally biased region" description="Basic and acidic residues" evidence="1">
    <location>
        <begin position="100"/>
        <end position="113"/>
    </location>
</feature>
<dbReference type="GO" id="GO:0030154">
    <property type="term" value="P:cell differentiation"/>
    <property type="evidence" value="ECO:0007669"/>
    <property type="project" value="TreeGrafter"/>
</dbReference>
<evidence type="ECO:0000256" key="1">
    <source>
        <dbReference type="SAM" id="MobiDB-lite"/>
    </source>
</evidence>
<feature type="compositionally biased region" description="Polar residues" evidence="1">
    <location>
        <begin position="451"/>
        <end position="483"/>
    </location>
</feature>
<accession>A0A6P3W8H5</accession>
<dbReference type="PANTHER" id="PTHR23039">
    <property type="entry name" value="NANCE-HORAN SYNDROME PROTEIN"/>
    <property type="match status" value="1"/>
</dbReference>
<feature type="region of interest" description="Disordered" evidence="1">
    <location>
        <begin position="441"/>
        <end position="501"/>
    </location>
</feature>
<proteinExistence type="predicted"/>
<dbReference type="KEGG" id="char:105908154"/>
<evidence type="ECO:0000313" key="3">
    <source>
        <dbReference type="RefSeq" id="XP_012692085.2"/>
    </source>
</evidence>
<evidence type="ECO:0000313" key="2">
    <source>
        <dbReference type="Proteomes" id="UP000515152"/>
    </source>
</evidence>
<dbReference type="Pfam" id="PF15273">
    <property type="entry name" value="NHS"/>
    <property type="match status" value="2"/>
</dbReference>
<sequence length="1642" mass="176268">MVFIGTTLKSVIKYFKKKAVSSLDDESKWTVHYTAPWHQQENVFLPGTRPPCVEDLHKQAKVNLKTALRECDKLRKDGLRSSQYYSQDPAFSSSSLSESIHSRPDAEEREKKSAGSSPDEESLVYIRPHTPLIEDVTDDDISGHTYWNQSFPLPTPEEKMRRAAQSVVTDVIPINITGENFDRQASFRRSLVNTDTVIRRPKKVRRRKTITGVPDNIQRELAPQGQDDGRAHSMYLPGQYSSLGRTGSINSTLQHSLKRDSSCQTEEVKIVQPSVRRIRAQRGQGIAAQMANISTSSSGSLSAMSDCNGLVFTPQHTSSDQGFHSLPRPGTTRGTSQSEPGNYATNHYRMTNGSSHSLPHPVEVKQANDRSLHLTASLKTNGLPSPKFQGYQSEQPITSSSDFAGHFNGTTSLSANGLMLAPSDFEGPLYENGGYHIQSMEPLPVDRPPSTAESSRCQSAASISTGANTETDSQCSTLDGQNCSSPSYTRRESSSSTQSCGTITSDPWGYDNISPPKHDLTSTCSSPVNHIYSSSEHSPNKTDSSSLYSVDNEGYYTSMRLDSGLKSHSHSCINRADKARHNIYECRKHHSQDDRISLGSNKSLTRSISLRKAKKPPHPPARTDSLRRKSAKAQHLSESVLNEKLISSLQQSLQMRSQSASITTQSLCSDFEDPWVRRPRSHSNISVASSGMSAPAAMCPVTPPPPHSDNSSQRSDYTESWDFCSEYQGPRSEKGLSPIGRSLSNGMTDEGLTNGDMSHSAMTNGVLSSDGMTNGLMTNGHKMCLPLVHVNTVDGPRSKMTSPEKIHRLTSPSSGYSSQSNTPTAGTPTTSGMRAKSPGARKPPKPKPKVPARSSSLLSSVSVSSSSTSLSSNTSDTVKLPMPPPPPPLPGTTPPPSPSAFATNPSPPTPKCDSPSPPLTPLVSVNEKDQTSPPVSPVMAEMSTESLNSSPGFPSPPPPVEVTLESPLLCGNTSPLPPPPPPLPAMPSPSNLPTPPPLPPLLGMGLPTASVFKFKPVNVPAKPAEHPVNTEKATPPPSPGHLDETMSPKPLITAEALQMVQLRSVKNLKKLEYQDEESPTLTAVEKQEQKQDQDCQKVLESEEPKTSIIPVPNQTTCSSPIENGMDVPPSPLREPMVITDRYSAPEPVEKGTTCNGQSDDHIPEILSQDEPTGDSSVKSDNIQSLEDQSPSPPSPTTPRKQKPPVSPNKPKLSLIVPPLPSTASFEVECMQVLNANGAIAVTPDDTPLFEVTGGQCFTLHQEEGEDTDSGCSTPVLSTLRRDSLSSELSSDGLPGGAHLQDLIIQEQDLGLSDERSTSDEDDQAPGSTLGSMGSREEQPGVVPDSHTSSPAREAGTNGEAHGDMVTPARPRTTEDLFAVIHRSKRKVLGRGDGEEDRCRGNVLLPSPSPSPPVTPTGVPPGHHASLSLPRQTGSIQRGLRRSSTSSDSFKALLLKKGSRSEGSFRMSAAEMLKCTDPRSQRTPQKDVSPSSSSSTPSSLSPPPSSSPSSPSQAVLPLVENGVGSSCLSPGRSRRSLAEEWARSSERLFPGLCSSSPPSSLSIVAPGKYGRSRTPPSAASSRYNARGRIPSSPMTAICEKEGELAEMSDGYEDQWESRTLGRHLNPFSLTLSPSAGLCKGGST</sequence>
<dbReference type="CTD" id="566695"/>
<feature type="compositionally biased region" description="Low complexity" evidence="1">
    <location>
        <begin position="1488"/>
        <end position="1498"/>
    </location>
</feature>
<feature type="compositionally biased region" description="Polar residues" evidence="1">
    <location>
        <begin position="332"/>
        <end position="347"/>
    </location>
</feature>
<feature type="compositionally biased region" description="Polar residues" evidence="1">
    <location>
        <begin position="1112"/>
        <end position="1121"/>
    </location>
</feature>
<gene>
    <name evidence="3" type="primary">nhsl1a</name>
</gene>
<dbReference type="Proteomes" id="UP000515152">
    <property type="component" value="Chromosome 14"/>
</dbReference>
<feature type="region of interest" description="Disordered" evidence="1">
    <location>
        <begin position="85"/>
        <end position="126"/>
    </location>
</feature>
<feature type="compositionally biased region" description="Basic and acidic residues" evidence="1">
    <location>
        <begin position="1085"/>
        <end position="1105"/>
    </location>
</feature>
<feature type="region of interest" description="Disordered" evidence="1">
    <location>
        <begin position="795"/>
        <end position="1001"/>
    </location>
</feature>
<keyword evidence="2" id="KW-1185">Reference proteome</keyword>
<feature type="region of interest" description="Disordered" evidence="1">
    <location>
        <begin position="728"/>
        <end position="755"/>
    </location>
</feature>
<name>A0A6P3W8H5_CLUHA</name>
<dbReference type="RefSeq" id="XP_012692085.2">
    <property type="nucleotide sequence ID" value="XM_012836631.3"/>
</dbReference>
<dbReference type="InterPro" id="IPR024845">
    <property type="entry name" value="NHS-like"/>
</dbReference>
<dbReference type="OrthoDB" id="8965057at2759"/>
<feature type="region of interest" description="Disordered" evidence="1">
    <location>
        <begin position="1071"/>
        <end position="1217"/>
    </location>
</feature>
<feature type="compositionally biased region" description="Polar residues" evidence="1">
    <location>
        <begin position="1428"/>
        <end position="1448"/>
    </location>
</feature>
<reference evidence="3" key="1">
    <citation type="submission" date="2025-08" db="UniProtKB">
        <authorList>
            <consortium name="RefSeq"/>
        </authorList>
    </citation>
    <scope>IDENTIFICATION</scope>
</reference>
<feature type="compositionally biased region" description="Polar residues" evidence="1">
    <location>
        <begin position="1169"/>
        <end position="1187"/>
    </location>
</feature>
<dbReference type="PANTHER" id="PTHR23039:SF3">
    <property type="entry name" value="NHS-LIKE PROTEIN 1"/>
    <property type="match status" value="1"/>
</dbReference>
<feature type="compositionally biased region" description="Basic and acidic residues" evidence="1">
    <location>
        <begin position="1389"/>
        <end position="1399"/>
    </location>
</feature>
<feature type="compositionally biased region" description="Pro residues" evidence="1">
    <location>
        <begin position="905"/>
        <end position="920"/>
    </location>
</feature>
<feature type="compositionally biased region" description="Basic and acidic residues" evidence="1">
    <location>
        <begin position="1535"/>
        <end position="1545"/>
    </location>
</feature>
<feature type="region of interest" description="Disordered" evidence="1">
    <location>
        <begin position="315"/>
        <end position="347"/>
    </location>
</feature>
<feature type="compositionally biased region" description="Low complexity" evidence="1">
    <location>
        <begin position="484"/>
        <end position="501"/>
    </location>
</feature>
<feature type="region of interest" description="Disordered" evidence="1">
    <location>
        <begin position="1021"/>
        <end position="1047"/>
    </location>
</feature>
<feature type="compositionally biased region" description="Polar residues" evidence="1">
    <location>
        <begin position="810"/>
        <end position="832"/>
    </location>
</feature>
<feature type="compositionally biased region" description="Pro residues" evidence="1">
    <location>
        <begin position="975"/>
        <end position="1000"/>
    </location>
</feature>